<accession>A0A2R5GME4</accession>
<reference evidence="4 5" key="1">
    <citation type="submission" date="2017-12" db="EMBL/GenBank/DDBJ databases">
        <title>Sequencing, de novo assembly and annotation of complete genome of a new Thraustochytrid species, strain FCC1311.</title>
        <authorList>
            <person name="Sedici K."/>
            <person name="Godart F."/>
            <person name="Aiese Cigliano R."/>
            <person name="Sanseverino W."/>
            <person name="Barakat M."/>
            <person name="Ortet P."/>
            <person name="Marechal E."/>
            <person name="Cagnac O."/>
            <person name="Amato A."/>
        </authorList>
    </citation>
    <scope>NUCLEOTIDE SEQUENCE [LARGE SCALE GENOMIC DNA]</scope>
</reference>
<dbReference type="PANTHER" id="PTHR46093:SF18">
    <property type="entry name" value="FIBRONECTIN TYPE-III DOMAIN-CONTAINING PROTEIN"/>
    <property type="match status" value="1"/>
</dbReference>
<evidence type="ECO:0000256" key="3">
    <source>
        <dbReference type="SAM" id="MobiDB-lite"/>
    </source>
</evidence>
<dbReference type="PANTHER" id="PTHR46093">
    <property type="entry name" value="ACYL-COA-BINDING DOMAIN-CONTAINING PROTEIN 5"/>
    <property type="match status" value="1"/>
</dbReference>
<protein>
    <submittedName>
        <fullName evidence="4">Kelch domain-containing protein 3</fullName>
    </submittedName>
</protein>
<keyword evidence="2" id="KW-0677">Repeat</keyword>
<dbReference type="EMBL" id="BEYU01000084">
    <property type="protein sequence ID" value="GBG30908.1"/>
    <property type="molecule type" value="Genomic_DNA"/>
</dbReference>
<organism evidence="4 5">
    <name type="scientific">Hondaea fermentalgiana</name>
    <dbReference type="NCBI Taxonomy" id="2315210"/>
    <lineage>
        <taxon>Eukaryota</taxon>
        <taxon>Sar</taxon>
        <taxon>Stramenopiles</taxon>
        <taxon>Bigyra</taxon>
        <taxon>Labyrinthulomycetes</taxon>
        <taxon>Thraustochytrida</taxon>
        <taxon>Thraustochytriidae</taxon>
        <taxon>Hondaea</taxon>
    </lineage>
</organism>
<dbReference type="Pfam" id="PF24681">
    <property type="entry name" value="Kelch_KLHDC2_KLHL20_DRC7"/>
    <property type="match status" value="1"/>
</dbReference>
<evidence type="ECO:0000256" key="2">
    <source>
        <dbReference type="ARBA" id="ARBA00022737"/>
    </source>
</evidence>
<keyword evidence="1" id="KW-0880">Kelch repeat</keyword>
<evidence type="ECO:0000313" key="5">
    <source>
        <dbReference type="Proteomes" id="UP000241890"/>
    </source>
</evidence>
<proteinExistence type="predicted"/>
<dbReference type="Gene3D" id="2.120.10.80">
    <property type="entry name" value="Kelch-type beta propeller"/>
    <property type="match status" value="2"/>
</dbReference>
<dbReference type="InterPro" id="IPR015915">
    <property type="entry name" value="Kelch-typ_b-propeller"/>
</dbReference>
<comment type="caution">
    <text evidence="4">The sequence shown here is derived from an EMBL/GenBank/DDBJ whole genome shotgun (WGS) entry which is preliminary data.</text>
</comment>
<dbReference type="AlphaFoldDB" id="A0A2R5GME4"/>
<dbReference type="SUPFAM" id="SSF117281">
    <property type="entry name" value="Kelch motif"/>
    <property type="match status" value="1"/>
</dbReference>
<feature type="region of interest" description="Disordered" evidence="3">
    <location>
        <begin position="1"/>
        <end position="22"/>
    </location>
</feature>
<evidence type="ECO:0000256" key="1">
    <source>
        <dbReference type="ARBA" id="ARBA00022441"/>
    </source>
</evidence>
<gene>
    <name evidence="4" type="ORF">FCC1311_071292</name>
</gene>
<dbReference type="Proteomes" id="UP000241890">
    <property type="component" value="Unassembled WGS sequence"/>
</dbReference>
<evidence type="ECO:0000313" key="4">
    <source>
        <dbReference type="EMBL" id="GBG30908.1"/>
    </source>
</evidence>
<dbReference type="OrthoDB" id="194079at2759"/>
<name>A0A2R5GME4_9STRA</name>
<sequence>MQDAEEAMLKWRKPQTEGRRVSARGGHAAAVVGSDLLFFGGHCYGGKGKFDYYSDTMALDLETNTWHKVRTGGRAPTARYGHRASVVGERMYIFGGSGPNGKLHNEVFFLDTTTWCWVEVTATNAGPRPRFNHAQTLVGDKIVIHGGWNGTECFDDMWIFDTATSTWIEPQVSGKPPSARQGHNMELTFDGRIIVFAGSTMNEGGYPGYLNDVWSLDIETMVWTRPGIAGDVVEPRMYAASCMLGKYFICIGGFILRKDKQKRLEAEASDGVGQRIKNPIRADRIIALDTEKLEWFSPQFFGNCPDDSYGQSISLAADQVILYGGWGGNRALDELFVGQGLGAIELSLEEQRAEAEREELG</sequence>
<dbReference type="InParanoid" id="A0A2R5GME4"/>
<keyword evidence="5" id="KW-1185">Reference proteome</keyword>